<keyword evidence="16" id="KW-1185">Reference proteome</keyword>
<dbReference type="STRING" id="1000565.METUNv1_01482"/>
<keyword evidence="4" id="KW-0121">Carboxypeptidase</keyword>
<dbReference type="GO" id="GO:0006508">
    <property type="term" value="P:proteolysis"/>
    <property type="evidence" value="ECO:0007669"/>
    <property type="project" value="UniProtKB-KW"/>
</dbReference>
<accession>F5RB43</accession>
<comment type="caution">
    <text evidence="15">The sequence shown here is derived from an EMBL/GenBank/DDBJ whole genome shotgun (WGS) entry which is preliminary data.</text>
</comment>
<dbReference type="InterPro" id="IPR011815">
    <property type="entry name" value="PBP_1c"/>
</dbReference>
<evidence type="ECO:0000256" key="9">
    <source>
        <dbReference type="ARBA" id="ARBA00023268"/>
    </source>
</evidence>
<dbReference type="InterPro" id="IPR050396">
    <property type="entry name" value="Glycosyltr_51/Transpeptidase"/>
</dbReference>
<dbReference type="Gene3D" id="3.40.710.10">
    <property type="entry name" value="DD-peptidase/beta-lactamase superfamily"/>
    <property type="match status" value="1"/>
</dbReference>
<dbReference type="NCBIfam" id="TIGR02073">
    <property type="entry name" value="PBP_1c"/>
    <property type="match status" value="1"/>
</dbReference>
<dbReference type="InterPro" id="IPR001264">
    <property type="entry name" value="Glyco_trans_51"/>
</dbReference>
<dbReference type="GO" id="GO:0004180">
    <property type="term" value="F:carboxypeptidase activity"/>
    <property type="evidence" value="ECO:0007669"/>
    <property type="project" value="UniProtKB-KW"/>
</dbReference>
<dbReference type="Gene3D" id="1.10.3810.10">
    <property type="entry name" value="Biosynthetic peptidoglycan transglycosylase-like"/>
    <property type="match status" value="1"/>
</dbReference>
<feature type="domain" description="Glycosyl transferase family 51" evidence="13">
    <location>
        <begin position="61"/>
        <end position="227"/>
    </location>
</feature>
<dbReference type="InterPro" id="IPR001460">
    <property type="entry name" value="PCN-bd_Tpept"/>
</dbReference>
<evidence type="ECO:0000313" key="15">
    <source>
        <dbReference type="EMBL" id="EGK72179.1"/>
    </source>
</evidence>
<dbReference type="OrthoDB" id="9766909at2"/>
<keyword evidence="5" id="KW-0645">Protease</keyword>
<evidence type="ECO:0000256" key="6">
    <source>
        <dbReference type="ARBA" id="ARBA00022676"/>
    </source>
</evidence>
<protein>
    <recommendedName>
        <fullName evidence="10">peptidoglycan glycosyltransferase</fullName>
        <ecNumber evidence="10">2.4.99.28</ecNumber>
    </recommendedName>
</protein>
<dbReference type="InterPro" id="IPR023346">
    <property type="entry name" value="Lysozyme-like_dom_sf"/>
</dbReference>
<evidence type="ECO:0000256" key="7">
    <source>
        <dbReference type="ARBA" id="ARBA00022679"/>
    </source>
</evidence>
<dbReference type="EC" id="2.4.99.28" evidence="10"/>
<dbReference type="EMBL" id="AFHG01000042">
    <property type="protein sequence ID" value="EGK72179.1"/>
    <property type="molecule type" value="Genomic_DNA"/>
</dbReference>
<dbReference type="eggNOG" id="COG4953">
    <property type="taxonomic scope" value="Bacteria"/>
</dbReference>
<dbReference type="Pfam" id="PF00905">
    <property type="entry name" value="Transpeptidase"/>
    <property type="match status" value="1"/>
</dbReference>
<proteinExistence type="inferred from homology"/>
<keyword evidence="8" id="KW-0378">Hydrolase</keyword>
<dbReference type="GO" id="GO:0008658">
    <property type="term" value="F:penicillin binding"/>
    <property type="evidence" value="ECO:0007669"/>
    <property type="project" value="InterPro"/>
</dbReference>
<evidence type="ECO:0000313" key="16">
    <source>
        <dbReference type="Proteomes" id="UP000005019"/>
    </source>
</evidence>
<dbReference type="GO" id="GO:0008955">
    <property type="term" value="F:peptidoglycan glycosyltransferase activity"/>
    <property type="evidence" value="ECO:0007669"/>
    <property type="project" value="UniProtKB-EC"/>
</dbReference>
<dbReference type="RefSeq" id="WP_008060361.1">
    <property type="nucleotide sequence ID" value="NZ_AFHG01000042.1"/>
</dbReference>
<dbReference type="AlphaFoldDB" id="F5RB43"/>
<evidence type="ECO:0000256" key="11">
    <source>
        <dbReference type="ARBA" id="ARBA00049902"/>
    </source>
</evidence>
<dbReference type="InterPro" id="IPR012338">
    <property type="entry name" value="Beta-lactam/transpept-like"/>
</dbReference>
<sequence>MSRAAAGAFIRRHPRWSLLFALCALLWALDRLFPPPLPSGNDGFIVLARDGSPLRAWPGSDGAWRYPVTPAEVSPRYIEALLGYEDRGFRWHPGVNPASLARAAWQWASTGRIVSGGSTLTMQVARILEPVPRTPRGKLRQIVRALQLEWRLSKDDILTLYLNHAPMGGIVEGVEMASRAYLGKPSRELSHAEAALLATLPRAPSRLRPDRAPQAAQAARDRVLARLERFGVWSPEVVADARIEPVIAQRLQGAWLAPLAAERLRGQARRAGSAGLTRVASTLDRELQATVERLLADRASVLPPRVSIAALVVDAATLEVRAYAGSADFADNARGAHVDMVRGVRSPGSALKPFLYAMALDDGLIHSESLLIDAPQAFGGYQPGNFQADFSGPVSVSEALQRSLNVPAVDLLDQIGPARFAARLTEGGIKPRIATGEQPNLSLILGGAGVTLEELVGGYRALAAGGVAGKPRLTPDAPIEEARLMSEGAAWIVRDILEGGGHPDRPFVEGGGAAPLAWKTGTSFGFRDAWAVGVSGRYALGVWLGRPDGTPNPGFFGANVAAPLLKDIAAALPHEVVPSRERPATVQPVDICWPLGTAAADTPAPLCHRRRSAWSLTGAVPPTRPDRIDGSSLRQTVWIDPASGLRTVPGCGHGQPRDTARWPTLLQPWLAGWLPADQRVPDWQPGCAPAGGAPAATLRIVGLNDASRLRPAPHQRHVSLQLAVRGAQGPVYWLLDGRRVTPDAGGKLLLTESGAHRLTVMDEGGRHHSVAFTVDAPP</sequence>
<dbReference type="GO" id="GO:0030288">
    <property type="term" value="C:outer membrane-bounded periplasmic space"/>
    <property type="evidence" value="ECO:0007669"/>
    <property type="project" value="TreeGrafter"/>
</dbReference>
<dbReference type="Proteomes" id="UP000005019">
    <property type="component" value="Unassembled WGS sequence"/>
</dbReference>
<evidence type="ECO:0000256" key="8">
    <source>
        <dbReference type="ARBA" id="ARBA00022801"/>
    </source>
</evidence>
<evidence type="ECO:0000256" key="2">
    <source>
        <dbReference type="ARBA" id="ARBA00007090"/>
    </source>
</evidence>
<dbReference type="PANTHER" id="PTHR32282">
    <property type="entry name" value="BINDING PROTEIN TRANSPEPTIDASE, PUTATIVE-RELATED"/>
    <property type="match status" value="1"/>
</dbReference>
<name>F5RB43_METUF</name>
<dbReference type="Pfam" id="PF00912">
    <property type="entry name" value="Transgly"/>
    <property type="match status" value="1"/>
</dbReference>
<feature type="domain" description="Penicillin-binding protein transpeptidase" evidence="12">
    <location>
        <begin position="309"/>
        <end position="535"/>
    </location>
</feature>
<dbReference type="SUPFAM" id="SSF53955">
    <property type="entry name" value="Lysozyme-like"/>
    <property type="match status" value="1"/>
</dbReference>
<evidence type="ECO:0000259" key="12">
    <source>
        <dbReference type="Pfam" id="PF00905"/>
    </source>
</evidence>
<evidence type="ECO:0000256" key="4">
    <source>
        <dbReference type="ARBA" id="ARBA00022645"/>
    </source>
</evidence>
<comment type="catalytic activity">
    <reaction evidence="11">
        <text>[GlcNAc-(1-&gt;4)-Mur2Ac(oyl-L-Ala-gamma-D-Glu-L-Lys-D-Ala-D-Ala)](n)-di-trans,octa-cis-undecaprenyl diphosphate + beta-D-GlcNAc-(1-&gt;4)-Mur2Ac(oyl-L-Ala-gamma-D-Glu-L-Lys-D-Ala-D-Ala)-di-trans,octa-cis-undecaprenyl diphosphate = [GlcNAc-(1-&gt;4)-Mur2Ac(oyl-L-Ala-gamma-D-Glu-L-Lys-D-Ala-D-Ala)](n+1)-di-trans,octa-cis-undecaprenyl diphosphate + di-trans,octa-cis-undecaprenyl diphosphate + H(+)</text>
        <dbReference type="Rhea" id="RHEA:23708"/>
        <dbReference type="Rhea" id="RHEA-COMP:9602"/>
        <dbReference type="Rhea" id="RHEA-COMP:9603"/>
        <dbReference type="ChEBI" id="CHEBI:15378"/>
        <dbReference type="ChEBI" id="CHEBI:58405"/>
        <dbReference type="ChEBI" id="CHEBI:60033"/>
        <dbReference type="ChEBI" id="CHEBI:78435"/>
        <dbReference type="EC" id="2.4.99.28"/>
    </reaction>
</comment>
<feature type="domain" description="Penicillin-binding C-terminal" evidence="14">
    <location>
        <begin position="695"/>
        <end position="772"/>
    </location>
</feature>
<comment type="pathway">
    <text evidence="1">Cell wall biogenesis; peptidoglycan biosynthesis.</text>
</comment>
<evidence type="ECO:0000259" key="14">
    <source>
        <dbReference type="Pfam" id="PF06832"/>
    </source>
</evidence>
<keyword evidence="9" id="KW-0511">Multifunctional enzyme</keyword>
<reference evidence="15 16" key="1">
    <citation type="journal article" date="2011" name="J. Bacteriol.">
        <title>Genome sequence of Methyloversatilis universalis FAM5T, a methylotrophic representative of the order Rhodocyclales.</title>
        <authorList>
            <person name="Kittichotirat W."/>
            <person name="Good N.M."/>
            <person name="Hall R."/>
            <person name="Bringel F."/>
            <person name="Lajus A."/>
            <person name="Medigue C."/>
            <person name="Smalley N.E."/>
            <person name="Beck D."/>
            <person name="Bumgarner R."/>
            <person name="Vuilleumier S."/>
            <person name="Kalyuzhnaya M.G."/>
        </authorList>
    </citation>
    <scope>NUCLEOTIDE SEQUENCE [LARGE SCALE GENOMIC DNA]</scope>
    <source>
        <strain evidence="16">ATCC BAA-1314 / JCM 13912 / FAM5</strain>
    </source>
</reference>
<dbReference type="PANTHER" id="PTHR32282:SF15">
    <property type="entry name" value="PENICILLIN-BINDING PROTEIN 1C"/>
    <property type="match status" value="1"/>
</dbReference>
<comment type="similarity">
    <text evidence="3">In the N-terminal section; belongs to the glycosyltransferase 51 family.</text>
</comment>
<keyword evidence="6" id="KW-0328">Glycosyltransferase</keyword>
<gene>
    <name evidence="15" type="ORF">METUNv1_01482</name>
</gene>
<evidence type="ECO:0000256" key="1">
    <source>
        <dbReference type="ARBA" id="ARBA00004752"/>
    </source>
</evidence>
<evidence type="ECO:0000256" key="5">
    <source>
        <dbReference type="ARBA" id="ARBA00022670"/>
    </source>
</evidence>
<dbReference type="SUPFAM" id="SSF56601">
    <property type="entry name" value="beta-lactamase/transpeptidase-like"/>
    <property type="match status" value="1"/>
</dbReference>
<evidence type="ECO:0000256" key="10">
    <source>
        <dbReference type="ARBA" id="ARBA00044770"/>
    </source>
</evidence>
<dbReference type="Pfam" id="PF06832">
    <property type="entry name" value="BiPBP_C"/>
    <property type="match status" value="1"/>
</dbReference>
<dbReference type="GO" id="GO:0009252">
    <property type="term" value="P:peptidoglycan biosynthetic process"/>
    <property type="evidence" value="ECO:0007669"/>
    <property type="project" value="UniProtKB-UniPathway"/>
</dbReference>
<keyword evidence="7" id="KW-0808">Transferase</keyword>
<organism evidence="15 16">
    <name type="scientific">Methyloversatilis universalis (strain ATCC BAA-1314 / DSM 25237 / JCM 13912 / CCUG 52030 / FAM5)</name>
    <dbReference type="NCBI Taxonomy" id="1000565"/>
    <lineage>
        <taxon>Bacteria</taxon>
        <taxon>Pseudomonadati</taxon>
        <taxon>Pseudomonadota</taxon>
        <taxon>Betaproteobacteria</taxon>
        <taxon>Nitrosomonadales</taxon>
        <taxon>Sterolibacteriaceae</taxon>
        <taxon>Methyloversatilis</taxon>
    </lineage>
</organism>
<dbReference type="UniPathway" id="UPA00219"/>
<dbReference type="InterPro" id="IPR009647">
    <property type="entry name" value="PBP_C"/>
</dbReference>
<evidence type="ECO:0000256" key="3">
    <source>
        <dbReference type="ARBA" id="ARBA00007739"/>
    </source>
</evidence>
<comment type="similarity">
    <text evidence="2">In the C-terminal section; belongs to the transpeptidase family.</text>
</comment>
<evidence type="ECO:0000259" key="13">
    <source>
        <dbReference type="Pfam" id="PF00912"/>
    </source>
</evidence>
<dbReference type="InterPro" id="IPR036950">
    <property type="entry name" value="PBP_transglycosylase"/>
</dbReference>